<dbReference type="RefSeq" id="WP_275768523.1">
    <property type="nucleotide sequence ID" value="NZ_BAABDE010000052.1"/>
</dbReference>
<feature type="transmembrane region" description="Helical" evidence="2">
    <location>
        <begin position="208"/>
        <end position="228"/>
    </location>
</feature>
<gene>
    <name evidence="4" type="ORF">GCM10022403_097400</name>
</gene>
<feature type="region of interest" description="Disordered" evidence="1">
    <location>
        <begin position="69"/>
        <end position="194"/>
    </location>
</feature>
<feature type="chain" id="PRO_5045357805" description="Secreted protein" evidence="3">
    <location>
        <begin position="27"/>
        <end position="236"/>
    </location>
</feature>
<keyword evidence="2" id="KW-0812">Transmembrane</keyword>
<evidence type="ECO:0000313" key="5">
    <source>
        <dbReference type="Proteomes" id="UP001501009"/>
    </source>
</evidence>
<keyword evidence="3" id="KW-0732">Signal</keyword>
<keyword evidence="2" id="KW-1133">Transmembrane helix</keyword>
<evidence type="ECO:0000256" key="1">
    <source>
        <dbReference type="SAM" id="MobiDB-lite"/>
    </source>
</evidence>
<protein>
    <recommendedName>
        <fullName evidence="6">Secreted protein</fullName>
    </recommendedName>
</protein>
<sequence>MPRTTSVLSVAALAGATLGFAGAAYADSAAGVGPSTVSPGGSVTVSVACGSTGGPPPATVDATCAAAPGGQGKAWSAPFHVSGDGGDGGGRGDSGGGGGHGDVGVGSDGGRGGDVGGGYTDGGGGDVGVGDIGGGDSGGGGGHGEGRPCTEPAPDSCGGAGTQDGTQNGTQHGMEHGVDHGVEPGVQNGIQHGVEAGAGGSFTDSVPALVAGGILIAGAVGAATYRLCLRGSVRYR</sequence>
<keyword evidence="5" id="KW-1185">Reference proteome</keyword>
<accession>A0ABP7JRE8</accession>
<reference evidence="5" key="1">
    <citation type="journal article" date="2019" name="Int. J. Syst. Evol. Microbiol.">
        <title>The Global Catalogue of Microorganisms (GCM) 10K type strain sequencing project: providing services to taxonomists for standard genome sequencing and annotation.</title>
        <authorList>
            <consortium name="The Broad Institute Genomics Platform"/>
            <consortium name="The Broad Institute Genome Sequencing Center for Infectious Disease"/>
            <person name="Wu L."/>
            <person name="Ma J."/>
        </authorList>
    </citation>
    <scope>NUCLEOTIDE SEQUENCE [LARGE SCALE GENOMIC DNA]</scope>
    <source>
        <strain evidence="5">JCM 17138</strain>
    </source>
</reference>
<evidence type="ECO:0000256" key="2">
    <source>
        <dbReference type="SAM" id="Phobius"/>
    </source>
</evidence>
<feature type="compositionally biased region" description="Gly residues" evidence="1">
    <location>
        <begin position="83"/>
        <end position="143"/>
    </location>
</feature>
<feature type="signal peptide" evidence="3">
    <location>
        <begin position="1"/>
        <end position="26"/>
    </location>
</feature>
<evidence type="ECO:0000313" key="4">
    <source>
        <dbReference type="EMBL" id="GAA3850352.1"/>
    </source>
</evidence>
<feature type="compositionally biased region" description="Basic and acidic residues" evidence="1">
    <location>
        <begin position="173"/>
        <end position="182"/>
    </location>
</feature>
<comment type="caution">
    <text evidence="4">The sequence shown here is derived from an EMBL/GenBank/DDBJ whole genome shotgun (WGS) entry which is preliminary data.</text>
</comment>
<dbReference type="EMBL" id="BAABDE010000052">
    <property type="protein sequence ID" value="GAA3850352.1"/>
    <property type="molecule type" value="Genomic_DNA"/>
</dbReference>
<dbReference type="Proteomes" id="UP001501009">
    <property type="component" value="Unassembled WGS sequence"/>
</dbReference>
<name>A0ABP7JRE8_9ACTN</name>
<proteinExistence type="predicted"/>
<evidence type="ECO:0008006" key="6">
    <source>
        <dbReference type="Google" id="ProtNLM"/>
    </source>
</evidence>
<organism evidence="4 5">
    <name type="scientific">Streptomyces coacervatus</name>
    <dbReference type="NCBI Taxonomy" id="647381"/>
    <lineage>
        <taxon>Bacteria</taxon>
        <taxon>Bacillati</taxon>
        <taxon>Actinomycetota</taxon>
        <taxon>Actinomycetes</taxon>
        <taxon>Kitasatosporales</taxon>
        <taxon>Streptomycetaceae</taxon>
        <taxon>Streptomyces</taxon>
    </lineage>
</organism>
<keyword evidence="2" id="KW-0472">Membrane</keyword>
<evidence type="ECO:0000256" key="3">
    <source>
        <dbReference type="SAM" id="SignalP"/>
    </source>
</evidence>